<dbReference type="GO" id="GO:0000976">
    <property type="term" value="F:transcription cis-regulatory region binding"/>
    <property type="evidence" value="ECO:0007669"/>
    <property type="project" value="TreeGrafter"/>
</dbReference>
<name>A0A0B6TUH3_9CORY</name>
<dbReference type="PROSITE" id="PS50977">
    <property type="entry name" value="HTH_TETR_2"/>
    <property type="match status" value="1"/>
</dbReference>
<keyword evidence="2 4" id="KW-0238">DNA-binding</keyword>
<evidence type="ECO:0000256" key="3">
    <source>
        <dbReference type="ARBA" id="ARBA00023163"/>
    </source>
</evidence>
<dbReference type="Proteomes" id="UP000031928">
    <property type="component" value="Chromosome"/>
</dbReference>
<keyword evidence="7" id="KW-1185">Reference proteome</keyword>
<dbReference type="Pfam" id="PF00440">
    <property type="entry name" value="TetR_N"/>
    <property type="match status" value="1"/>
</dbReference>
<dbReference type="OrthoDB" id="9795011at2"/>
<dbReference type="InterPro" id="IPR049445">
    <property type="entry name" value="TetR_SbtR-like_C"/>
</dbReference>
<dbReference type="HOGENOM" id="CLU_069356_17_1_11"/>
<evidence type="ECO:0000256" key="4">
    <source>
        <dbReference type="PROSITE-ProRule" id="PRU00335"/>
    </source>
</evidence>
<dbReference type="KEGG" id="cmq:B840_08235"/>
<dbReference type="PANTHER" id="PTHR30055">
    <property type="entry name" value="HTH-TYPE TRANSCRIPTIONAL REGULATOR RUTR"/>
    <property type="match status" value="1"/>
</dbReference>
<organism evidence="6 7">
    <name type="scientific">Corynebacterium marinum DSM 44953</name>
    <dbReference type="NCBI Taxonomy" id="1224162"/>
    <lineage>
        <taxon>Bacteria</taxon>
        <taxon>Bacillati</taxon>
        <taxon>Actinomycetota</taxon>
        <taxon>Actinomycetes</taxon>
        <taxon>Mycobacteriales</taxon>
        <taxon>Corynebacteriaceae</taxon>
        <taxon>Corynebacterium</taxon>
    </lineage>
</organism>
<gene>
    <name evidence="6" type="ORF">B840_08235</name>
</gene>
<dbReference type="AlphaFoldDB" id="A0A0B6TUH3"/>
<dbReference type="InterPro" id="IPR009057">
    <property type="entry name" value="Homeodomain-like_sf"/>
</dbReference>
<evidence type="ECO:0000259" key="5">
    <source>
        <dbReference type="PROSITE" id="PS50977"/>
    </source>
</evidence>
<dbReference type="EMBL" id="CP007790">
    <property type="protein sequence ID" value="AJK69245.1"/>
    <property type="molecule type" value="Genomic_DNA"/>
</dbReference>
<dbReference type="Pfam" id="PF21597">
    <property type="entry name" value="TetR_C_43"/>
    <property type="match status" value="1"/>
</dbReference>
<keyword evidence="3" id="KW-0804">Transcription</keyword>
<evidence type="ECO:0000313" key="7">
    <source>
        <dbReference type="Proteomes" id="UP000031928"/>
    </source>
</evidence>
<dbReference type="InterPro" id="IPR050109">
    <property type="entry name" value="HTH-type_TetR-like_transc_reg"/>
</dbReference>
<dbReference type="Gene3D" id="1.10.357.10">
    <property type="entry name" value="Tetracycline Repressor, domain 2"/>
    <property type="match status" value="1"/>
</dbReference>
<dbReference type="PANTHER" id="PTHR30055:SF234">
    <property type="entry name" value="HTH-TYPE TRANSCRIPTIONAL REGULATOR BETI"/>
    <property type="match status" value="1"/>
</dbReference>
<dbReference type="InterPro" id="IPR001647">
    <property type="entry name" value="HTH_TetR"/>
</dbReference>
<proteinExistence type="predicted"/>
<feature type="domain" description="HTH tetR-type" evidence="5">
    <location>
        <begin position="12"/>
        <end position="71"/>
    </location>
</feature>
<feature type="DNA-binding region" description="H-T-H motif" evidence="4">
    <location>
        <begin position="34"/>
        <end position="53"/>
    </location>
</feature>
<accession>A0A0B6TUH3</accession>
<protein>
    <recommendedName>
        <fullName evidence="5">HTH tetR-type domain-containing protein</fullName>
    </recommendedName>
</protein>
<dbReference type="PRINTS" id="PR00455">
    <property type="entry name" value="HTHTETR"/>
</dbReference>
<reference evidence="6 7" key="1">
    <citation type="submission" date="2014-05" db="EMBL/GenBank/DDBJ databases">
        <title>Complete genome sequence of Corynebacterium marinum DSM 44953.</title>
        <authorList>
            <person name="Schaffert L."/>
            <person name="Albersmeier A."/>
            <person name="Kalinowski J."/>
            <person name="Ruckert C."/>
        </authorList>
    </citation>
    <scope>NUCLEOTIDE SEQUENCE [LARGE SCALE GENOMIC DNA]</scope>
    <source>
        <strain evidence="6 7">DSM 44953</strain>
    </source>
</reference>
<dbReference type="STRING" id="1224162.B840_08235"/>
<evidence type="ECO:0000313" key="6">
    <source>
        <dbReference type="EMBL" id="AJK69245.1"/>
    </source>
</evidence>
<evidence type="ECO:0000256" key="2">
    <source>
        <dbReference type="ARBA" id="ARBA00023125"/>
    </source>
</evidence>
<keyword evidence="1" id="KW-0805">Transcription regulation</keyword>
<dbReference type="SUPFAM" id="SSF46689">
    <property type="entry name" value="Homeodomain-like"/>
    <property type="match status" value="1"/>
</dbReference>
<sequence>MPEPRPMRADARKNYQALVEVARHHLTSQGVTTSLEAIAREAGVGVGTLYRHFPDRDHLILAALNAQGEALRAVSAGIRESMPEVARLDRWLAEVEKYLSSYQGLPDSIAQALERGGKSPLAITCQEIIAITDEFLADAQRRGSVRSEVTGQALFETALMVAWLGSQLPHQDRGPEGVRGILRHGYRA</sequence>
<evidence type="ECO:0000256" key="1">
    <source>
        <dbReference type="ARBA" id="ARBA00023015"/>
    </source>
</evidence>
<dbReference type="GO" id="GO:0003700">
    <property type="term" value="F:DNA-binding transcription factor activity"/>
    <property type="evidence" value="ECO:0007669"/>
    <property type="project" value="TreeGrafter"/>
</dbReference>